<accession>A0ABT4VVA5</accession>
<dbReference type="InterPro" id="IPR016181">
    <property type="entry name" value="Acyl_CoA_acyltransferase"/>
</dbReference>
<keyword evidence="2" id="KW-0012">Acyltransferase</keyword>
<comment type="caution">
    <text evidence="4">The sequence shown here is derived from an EMBL/GenBank/DDBJ whole genome shotgun (WGS) entry which is preliminary data.</text>
</comment>
<dbReference type="PANTHER" id="PTHR43877">
    <property type="entry name" value="AMINOALKYLPHOSPHONATE N-ACETYLTRANSFERASE-RELATED-RELATED"/>
    <property type="match status" value="1"/>
</dbReference>
<name>A0ABT4VVA5_9HYPH</name>
<evidence type="ECO:0000313" key="5">
    <source>
        <dbReference type="Proteomes" id="UP001148313"/>
    </source>
</evidence>
<keyword evidence="1" id="KW-0808">Transferase</keyword>
<evidence type="ECO:0000259" key="3">
    <source>
        <dbReference type="PROSITE" id="PS51186"/>
    </source>
</evidence>
<proteinExistence type="predicted"/>
<evidence type="ECO:0000256" key="2">
    <source>
        <dbReference type="ARBA" id="ARBA00023315"/>
    </source>
</evidence>
<dbReference type="RefSeq" id="WP_271092532.1">
    <property type="nucleotide sequence ID" value="NZ_JAPJZH010000026.1"/>
</dbReference>
<dbReference type="EMBL" id="JAPJZH010000026">
    <property type="protein sequence ID" value="MDA4848658.1"/>
    <property type="molecule type" value="Genomic_DNA"/>
</dbReference>
<dbReference type="Gene3D" id="3.40.630.30">
    <property type="match status" value="1"/>
</dbReference>
<protein>
    <submittedName>
        <fullName evidence="4">GNAT family N-acetyltransferase</fullName>
    </submittedName>
</protein>
<dbReference type="Proteomes" id="UP001148313">
    <property type="component" value="Unassembled WGS sequence"/>
</dbReference>
<dbReference type="InterPro" id="IPR000182">
    <property type="entry name" value="GNAT_dom"/>
</dbReference>
<evidence type="ECO:0000256" key="1">
    <source>
        <dbReference type="ARBA" id="ARBA00022679"/>
    </source>
</evidence>
<organism evidence="4 5">
    <name type="scientific">Hoeflea poritis</name>
    <dbReference type="NCBI Taxonomy" id="2993659"/>
    <lineage>
        <taxon>Bacteria</taxon>
        <taxon>Pseudomonadati</taxon>
        <taxon>Pseudomonadota</taxon>
        <taxon>Alphaproteobacteria</taxon>
        <taxon>Hyphomicrobiales</taxon>
        <taxon>Rhizobiaceae</taxon>
        <taxon>Hoeflea</taxon>
    </lineage>
</organism>
<reference evidence="4" key="1">
    <citation type="submission" date="2022-11" db="EMBL/GenBank/DDBJ databases">
        <title>Hoeflea poritis sp. nov., isolated from scleractinian coral Porites lutea.</title>
        <authorList>
            <person name="Zhang G."/>
            <person name="Wei Q."/>
            <person name="Cai L."/>
        </authorList>
    </citation>
    <scope>NUCLEOTIDE SEQUENCE</scope>
    <source>
        <strain evidence="4">E7-10</strain>
    </source>
</reference>
<dbReference type="SUPFAM" id="SSF55729">
    <property type="entry name" value="Acyl-CoA N-acyltransferases (Nat)"/>
    <property type="match status" value="1"/>
</dbReference>
<dbReference type="Pfam" id="PF00583">
    <property type="entry name" value="Acetyltransf_1"/>
    <property type="match status" value="1"/>
</dbReference>
<dbReference type="InterPro" id="IPR050832">
    <property type="entry name" value="Bact_Acetyltransf"/>
</dbReference>
<feature type="domain" description="N-acetyltransferase" evidence="3">
    <location>
        <begin position="4"/>
        <end position="174"/>
    </location>
</feature>
<dbReference type="PROSITE" id="PS51186">
    <property type="entry name" value="GNAT"/>
    <property type="match status" value="1"/>
</dbReference>
<sequence>MNGFEIFKVNDETLRRHVDGFAQVLNASVNGGASISFVQPHTMEDSRRFWLDAVLPSLDGDRRLLLVAMAGDAVAGTVQLDCDMPPNQPHRGEVLKLIVHPSFRRRGIARALMRDLECHARARGRMLLTLDTASAEAERLYASLGFARAGAIPGFARDPIDGRLEATTLMYKQL</sequence>
<evidence type="ECO:0000313" key="4">
    <source>
        <dbReference type="EMBL" id="MDA4848658.1"/>
    </source>
</evidence>
<dbReference type="CDD" id="cd04301">
    <property type="entry name" value="NAT_SF"/>
    <property type="match status" value="1"/>
</dbReference>
<keyword evidence="5" id="KW-1185">Reference proteome</keyword>
<gene>
    <name evidence="4" type="ORF">OOZ53_25100</name>
</gene>